<gene>
    <name evidence="1" type="ORF">ERS852397_02922</name>
</gene>
<dbReference type="AlphaFoldDB" id="A0A174ICN2"/>
<reference evidence="1 2" key="1">
    <citation type="submission" date="2015-09" db="EMBL/GenBank/DDBJ databases">
        <authorList>
            <consortium name="Pathogen Informatics"/>
        </authorList>
    </citation>
    <scope>NUCLEOTIDE SEQUENCE [LARGE SCALE GENOMIC DNA]</scope>
    <source>
        <strain evidence="1 2">2789STDY5608840</strain>
    </source>
</reference>
<proteinExistence type="predicted"/>
<dbReference type="SUPFAM" id="SSF48452">
    <property type="entry name" value="TPR-like"/>
    <property type="match status" value="1"/>
</dbReference>
<accession>A0A174ICN2</accession>
<protein>
    <submittedName>
        <fullName evidence="1">Uncharacterized protein</fullName>
    </submittedName>
</protein>
<evidence type="ECO:0000313" key="1">
    <source>
        <dbReference type="EMBL" id="CUO84221.1"/>
    </source>
</evidence>
<organism evidence="1 2">
    <name type="scientific">Bacteroides finegoldii</name>
    <dbReference type="NCBI Taxonomy" id="338188"/>
    <lineage>
        <taxon>Bacteria</taxon>
        <taxon>Pseudomonadati</taxon>
        <taxon>Bacteroidota</taxon>
        <taxon>Bacteroidia</taxon>
        <taxon>Bacteroidales</taxon>
        <taxon>Bacteroidaceae</taxon>
        <taxon>Bacteroides</taxon>
    </lineage>
</organism>
<dbReference type="Proteomes" id="UP000095517">
    <property type="component" value="Unassembled WGS sequence"/>
</dbReference>
<dbReference type="EMBL" id="CYZH01000018">
    <property type="protein sequence ID" value="CUO84221.1"/>
    <property type="molecule type" value="Genomic_DNA"/>
</dbReference>
<dbReference type="STRING" id="338188.ERS852397_02922"/>
<sequence length="162" mass="18632">MTLFTNTPKISDSEAEELFSAGMSLLSCKAFPAAYLCFNRIPNKDFRLLYNKALCCFMVKWHDECYRLLCEAERLMSGGDVIRMAELPEAFLRYDYDEGHPFYPMPQGIPVSLAYRQLLRLKAETAFKLHLHSEVKAISARLGGRYKHIEKLINKGNDNDNL</sequence>
<dbReference type="RefSeq" id="WP_055279480.1">
    <property type="nucleotide sequence ID" value="NZ_CABIXA010000018.1"/>
</dbReference>
<name>A0A174ICN2_9BACE</name>
<dbReference type="InterPro" id="IPR011990">
    <property type="entry name" value="TPR-like_helical_dom_sf"/>
</dbReference>
<evidence type="ECO:0000313" key="2">
    <source>
        <dbReference type="Proteomes" id="UP000095517"/>
    </source>
</evidence>